<feature type="binding site" evidence="13">
    <location>
        <position position="259"/>
    </location>
    <ligand>
        <name>sn-glycerol 3-phosphate</name>
        <dbReference type="ChEBI" id="CHEBI:57597"/>
    </ligand>
</feature>
<keyword evidence="2 13" id="KW-0444">Lipid biosynthesis</keyword>
<feature type="binding site" evidence="13">
    <location>
        <position position="258"/>
    </location>
    <ligand>
        <name>sn-glycerol 3-phosphate</name>
        <dbReference type="ChEBI" id="CHEBI:57597"/>
    </ligand>
</feature>
<sequence length="351" mass="37164">MVAVEKAAVLGAGSWGTALAVHLARNGHAVSLWARRAGLAETIGAARENVQYLPGVKLPETVRVSTRLEEVLAGSTVVVFAVPSHAFRGTLAAALALLPAEAVVINVAKGLEEDSLQRMSEVYLQESGAADLARYVTFSGPSHAEEVGRNLPTAVVASSPFASAAEFVQELFMSPSLRVYTNPDTVGVELGGALKNIIALGTGIADGLGFGDNAKAALMTRGLAEITRLGVRLGANPLTFGGLAGVGDLIVTCTSRHSRNRRAGIEIGRGRTPEEAQAAVRMVVEGVRTTRAAHLLSRIHGVEMPITDQMYRVLFEGLSPAEAVKHLMGRGRTREIEEVAGFDVWWSRKRS</sequence>
<dbReference type="STRING" id="477974.Daud_1168"/>
<dbReference type="Gene3D" id="1.10.1040.10">
    <property type="entry name" value="N-(1-d-carboxylethyl)-l-norvaline Dehydrogenase, domain 2"/>
    <property type="match status" value="1"/>
</dbReference>
<comment type="subcellular location">
    <subcellularLocation>
        <location evidence="13">Cytoplasm</location>
    </subcellularLocation>
</comment>
<dbReference type="UniPathway" id="UPA00940"/>
<evidence type="ECO:0000259" key="19">
    <source>
        <dbReference type="Pfam" id="PF07479"/>
    </source>
</evidence>
<comment type="catalytic activity">
    <reaction evidence="13">
        <text>sn-glycerol 3-phosphate + NAD(+) = dihydroxyacetone phosphate + NADH + H(+)</text>
        <dbReference type="Rhea" id="RHEA:11092"/>
        <dbReference type="ChEBI" id="CHEBI:15378"/>
        <dbReference type="ChEBI" id="CHEBI:57540"/>
        <dbReference type="ChEBI" id="CHEBI:57597"/>
        <dbReference type="ChEBI" id="CHEBI:57642"/>
        <dbReference type="ChEBI" id="CHEBI:57945"/>
        <dbReference type="EC" id="1.1.1.94"/>
    </reaction>
</comment>
<evidence type="ECO:0000256" key="9">
    <source>
        <dbReference type="ARBA" id="ARBA00052716"/>
    </source>
</evidence>
<feature type="binding site" evidence="13">
    <location>
        <position position="285"/>
    </location>
    <ligand>
        <name>NADPH</name>
        <dbReference type="ChEBI" id="CHEBI:57783"/>
    </ligand>
</feature>
<evidence type="ECO:0000256" key="8">
    <source>
        <dbReference type="ARBA" id="ARBA00023264"/>
    </source>
</evidence>
<feature type="binding site" evidence="13">
    <location>
        <position position="142"/>
    </location>
    <ligand>
        <name>sn-glycerol 3-phosphate</name>
        <dbReference type="ChEBI" id="CHEBI:57597"/>
    </ligand>
</feature>
<evidence type="ECO:0000313" key="20">
    <source>
        <dbReference type="EMBL" id="ACA59679.1"/>
    </source>
</evidence>
<feature type="binding site" evidence="16">
    <location>
        <position position="259"/>
    </location>
    <ligand>
        <name>NAD(+)</name>
        <dbReference type="ChEBI" id="CHEBI:57540"/>
    </ligand>
</feature>
<proteinExistence type="inferred from homology"/>
<keyword evidence="8 13" id="KW-1208">Phospholipid metabolism</keyword>
<keyword evidence="7 13" id="KW-0594">Phospholipid biosynthesis</keyword>
<dbReference type="InterPro" id="IPR013328">
    <property type="entry name" value="6PGD_dom2"/>
</dbReference>
<protein>
    <recommendedName>
        <fullName evidence="11 13">Glycerol-3-phosphate dehydrogenase [NAD(P)+]</fullName>
        <ecNumber evidence="10 13">1.1.1.94</ecNumber>
    </recommendedName>
    <alternativeName>
        <fullName evidence="13">NAD(P)(+)-dependent glycerol-3-phosphate dehydrogenase</fullName>
    </alternativeName>
    <alternativeName>
        <fullName evidence="12 13">NAD(P)H-dependent dihydroxyacetone-phosphate reductase</fullName>
    </alternativeName>
</protein>
<dbReference type="eggNOG" id="COG0240">
    <property type="taxonomic scope" value="Bacteria"/>
</dbReference>
<comment type="similarity">
    <text evidence="1 13 17">Belongs to the NAD-dependent glycerol-3-phosphate dehydrogenase family.</text>
</comment>
<dbReference type="KEGG" id="dau:Daud_1168"/>
<evidence type="ECO:0000256" key="13">
    <source>
        <dbReference type="HAMAP-Rule" id="MF_00394"/>
    </source>
</evidence>
<feature type="binding site" evidence="15">
    <location>
        <begin position="259"/>
        <end position="260"/>
    </location>
    <ligand>
        <name>substrate</name>
    </ligand>
</feature>
<dbReference type="NCBIfam" id="NF000941">
    <property type="entry name" value="PRK00094.1-3"/>
    <property type="match status" value="1"/>
</dbReference>
<dbReference type="Proteomes" id="UP000008544">
    <property type="component" value="Chromosome"/>
</dbReference>
<dbReference type="SUPFAM" id="SSF51735">
    <property type="entry name" value="NAD(P)-binding Rossmann-fold domains"/>
    <property type="match status" value="1"/>
</dbReference>
<dbReference type="PIRSF" id="PIRSF000114">
    <property type="entry name" value="Glycerol-3-P_dh"/>
    <property type="match status" value="1"/>
</dbReference>
<keyword evidence="5 13" id="KW-0520">NAD</keyword>
<feature type="binding site" evidence="13">
    <location>
        <position position="260"/>
    </location>
    <ligand>
        <name>sn-glycerol 3-phosphate</name>
        <dbReference type="ChEBI" id="CHEBI:57597"/>
    </ligand>
</feature>
<dbReference type="NCBIfam" id="NF000942">
    <property type="entry name" value="PRK00094.1-4"/>
    <property type="match status" value="1"/>
</dbReference>
<dbReference type="GO" id="GO:0141152">
    <property type="term" value="F:glycerol-3-phosphate dehydrogenase (NAD+) activity"/>
    <property type="evidence" value="ECO:0007669"/>
    <property type="project" value="RHEA"/>
</dbReference>
<evidence type="ECO:0000256" key="7">
    <source>
        <dbReference type="ARBA" id="ARBA00023209"/>
    </source>
</evidence>
<organism evidence="20 21">
    <name type="scientific">Desulforudis audaxviator (strain MP104C)</name>
    <dbReference type="NCBI Taxonomy" id="477974"/>
    <lineage>
        <taxon>Bacteria</taxon>
        <taxon>Bacillati</taxon>
        <taxon>Bacillota</taxon>
        <taxon>Clostridia</taxon>
        <taxon>Thermoanaerobacterales</taxon>
        <taxon>Candidatus Desulforudaceae</taxon>
        <taxon>Candidatus Desulforudis</taxon>
    </lineage>
</organism>
<dbReference type="PRINTS" id="PR00077">
    <property type="entry name" value="GPDHDRGNASE"/>
</dbReference>
<keyword evidence="13" id="KW-0963">Cytoplasm</keyword>
<feature type="binding site" evidence="13">
    <location>
        <position position="248"/>
    </location>
    <ligand>
        <name>sn-glycerol 3-phosphate</name>
        <dbReference type="ChEBI" id="CHEBI:57597"/>
    </ligand>
</feature>
<comment type="catalytic activity">
    <reaction evidence="9">
        <text>sn-glycerol 3-phosphate + NADP(+) = dihydroxyacetone phosphate + NADPH + H(+)</text>
        <dbReference type="Rhea" id="RHEA:11096"/>
        <dbReference type="ChEBI" id="CHEBI:15378"/>
        <dbReference type="ChEBI" id="CHEBI:57597"/>
        <dbReference type="ChEBI" id="CHEBI:57642"/>
        <dbReference type="ChEBI" id="CHEBI:57783"/>
        <dbReference type="ChEBI" id="CHEBI:58349"/>
        <dbReference type="EC" id="1.1.1.94"/>
    </reaction>
    <physiologicalReaction direction="right-to-left" evidence="9">
        <dbReference type="Rhea" id="RHEA:11098"/>
    </physiologicalReaction>
</comment>
<feature type="binding site" evidence="13">
    <location>
        <position position="109"/>
    </location>
    <ligand>
        <name>sn-glycerol 3-phosphate</name>
        <dbReference type="ChEBI" id="CHEBI:57597"/>
    </ligand>
</feature>
<dbReference type="FunFam" id="3.40.50.720:FF:000019">
    <property type="entry name" value="Glycerol-3-phosphate dehydrogenase [NAD(P)+]"/>
    <property type="match status" value="1"/>
</dbReference>
<dbReference type="Gene3D" id="3.40.50.720">
    <property type="entry name" value="NAD(P)-binding Rossmann-like Domain"/>
    <property type="match status" value="1"/>
</dbReference>
<feature type="binding site" evidence="16">
    <location>
        <begin position="11"/>
        <end position="16"/>
    </location>
    <ligand>
        <name>NAD(+)</name>
        <dbReference type="ChEBI" id="CHEBI:57540"/>
    </ligand>
</feature>
<dbReference type="Pfam" id="PF01210">
    <property type="entry name" value="NAD_Gly3P_dh_N"/>
    <property type="match status" value="1"/>
</dbReference>
<dbReference type="NCBIfam" id="NF000940">
    <property type="entry name" value="PRK00094.1-2"/>
    <property type="match status" value="1"/>
</dbReference>
<name>B1I458_DESAP</name>
<dbReference type="GO" id="GO:0046168">
    <property type="term" value="P:glycerol-3-phosphate catabolic process"/>
    <property type="evidence" value="ECO:0007669"/>
    <property type="project" value="InterPro"/>
</dbReference>
<dbReference type="InterPro" id="IPR011128">
    <property type="entry name" value="G3P_DH_NAD-dep_N"/>
</dbReference>
<evidence type="ECO:0000256" key="6">
    <source>
        <dbReference type="ARBA" id="ARBA00023098"/>
    </source>
</evidence>
<dbReference type="GO" id="GO:0006650">
    <property type="term" value="P:glycerophospholipid metabolic process"/>
    <property type="evidence" value="ECO:0007669"/>
    <property type="project" value="UniProtKB-UniRule"/>
</dbReference>
<dbReference type="Pfam" id="PF07479">
    <property type="entry name" value="NAD_Gly3P_dh_C"/>
    <property type="match status" value="1"/>
</dbReference>
<dbReference type="FunFam" id="1.10.1040.10:FF:000001">
    <property type="entry name" value="Glycerol-3-phosphate dehydrogenase [NAD(P)+]"/>
    <property type="match status" value="1"/>
</dbReference>
<feature type="binding site" evidence="13">
    <location>
        <position position="35"/>
    </location>
    <ligand>
        <name>NADPH</name>
        <dbReference type="ChEBI" id="CHEBI:57783"/>
    </ligand>
</feature>
<reference evidence="21" key="1">
    <citation type="submission" date="2007-10" db="EMBL/GenBank/DDBJ databases">
        <title>Complete sequence of chromosome of Desulforudis audaxviator MP104C.</title>
        <authorList>
            <person name="Copeland A."/>
            <person name="Lucas S."/>
            <person name="Lapidus A."/>
            <person name="Barry K."/>
            <person name="Glavina del Rio T."/>
            <person name="Dalin E."/>
            <person name="Tice H."/>
            <person name="Bruce D."/>
            <person name="Pitluck S."/>
            <person name="Lowry S.R."/>
            <person name="Larimer F."/>
            <person name="Land M.L."/>
            <person name="Hauser L."/>
            <person name="Kyrpides N."/>
            <person name="Ivanova N.N."/>
            <person name="Richardson P."/>
        </authorList>
    </citation>
    <scope>NUCLEOTIDE SEQUENCE [LARGE SCALE GENOMIC DNA]</scope>
    <source>
        <strain evidence="21">MP104C</strain>
    </source>
</reference>
<dbReference type="GO" id="GO:0051287">
    <property type="term" value="F:NAD binding"/>
    <property type="evidence" value="ECO:0007669"/>
    <property type="project" value="InterPro"/>
</dbReference>
<evidence type="ECO:0000256" key="17">
    <source>
        <dbReference type="RuleBase" id="RU000437"/>
    </source>
</evidence>
<feature type="domain" description="Glycerol-3-phosphate dehydrogenase NAD-dependent N-terminal" evidence="18">
    <location>
        <begin position="6"/>
        <end position="160"/>
    </location>
</feature>
<dbReference type="AlphaFoldDB" id="B1I458"/>
<dbReference type="PANTHER" id="PTHR11728">
    <property type="entry name" value="GLYCEROL-3-PHOSPHATE DEHYDROGENASE"/>
    <property type="match status" value="1"/>
</dbReference>
<evidence type="ECO:0000256" key="11">
    <source>
        <dbReference type="ARBA" id="ARBA00069372"/>
    </source>
</evidence>
<feature type="binding site" evidence="13">
    <location>
        <position position="144"/>
    </location>
    <ligand>
        <name>NADPH</name>
        <dbReference type="ChEBI" id="CHEBI:57783"/>
    </ligand>
</feature>
<accession>B1I458</accession>
<evidence type="ECO:0000256" key="1">
    <source>
        <dbReference type="ARBA" id="ARBA00011009"/>
    </source>
</evidence>
<evidence type="ECO:0000256" key="10">
    <source>
        <dbReference type="ARBA" id="ARBA00066687"/>
    </source>
</evidence>
<keyword evidence="13" id="KW-0547">Nucleotide-binding</keyword>
<dbReference type="GO" id="GO:0046167">
    <property type="term" value="P:glycerol-3-phosphate biosynthetic process"/>
    <property type="evidence" value="ECO:0007669"/>
    <property type="project" value="UniProtKB-UniRule"/>
</dbReference>
<keyword evidence="6 13" id="KW-0443">Lipid metabolism</keyword>
<dbReference type="HAMAP" id="MF_00394">
    <property type="entry name" value="NAD_Glyc3P_dehydrog"/>
    <property type="match status" value="1"/>
</dbReference>
<keyword evidence="3 13" id="KW-0521">NADP</keyword>
<dbReference type="GO" id="GO:0008654">
    <property type="term" value="P:phospholipid biosynthetic process"/>
    <property type="evidence" value="ECO:0007669"/>
    <property type="project" value="UniProtKB-KW"/>
</dbReference>
<evidence type="ECO:0000313" key="21">
    <source>
        <dbReference type="Proteomes" id="UP000008544"/>
    </source>
</evidence>
<dbReference type="GO" id="GO:0005829">
    <property type="term" value="C:cytosol"/>
    <property type="evidence" value="ECO:0007669"/>
    <property type="project" value="TreeGrafter"/>
</dbReference>
<dbReference type="GO" id="GO:0005975">
    <property type="term" value="P:carbohydrate metabolic process"/>
    <property type="evidence" value="ECO:0007669"/>
    <property type="project" value="InterPro"/>
</dbReference>
<evidence type="ECO:0000256" key="2">
    <source>
        <dbReference type="ARBA" id="ARBA00022516"/>
    </source>
</evidence>
<dbReference type="InterPro" id="IPR008927">
    <property type="entry name" value="6-PGluconate_DH-like_C_sf"/>
</dbReference>
<feature type="domain" description="Glycerol-3-phosphate dehydrogenase NAD-dependent C-terminal" evidence="19">
    <location>
        <begin position="184"/>
        <end position="325"/>
    </location>
</feature>
<feature type="binding site" evidence="15">
    <location>
        <position position="109"/>
    </location>
    <ligand>
        <name>substrate</name>
    </ligand>
</feature>
<evidence type="ECO:0000259" key="18">
    <source>
        <dbReference type="Pfam" id="PF01210"/>
    </source>
</evidence>
<reference evidence="20 21" key="2">
    <citation type="journal article" date="2008" name="Science">
        <title>Environmental genomics reveals a single-species ecosystem deep within Earth.</title>
        <authorList>
            <person name="Chivian D."/>
            <person name="Brodie E.L."/>
            <person name="Alm E.J."/>
            <person name="Culley D.E."/>
            <person name="Dehal P.S."/>
            <person name="Desantis T.Z."/>
            <person name="Gihring T.M."/>
            <person name="Lapidus A."/>
            <person name="Lin L.H."/>
            <person name="Lowry S.R."/>
            <person name="Moser D.P."/>
            <person name="Richardson P.M."/>
            <person name="Southam G."/>
            <person name="Wanger G."/>
            <person name="Pratt L.M."/>
            <person name="Andersen G.L."/>
            <person name="Hazen T.C."/>
            <person name="Brockman F.J."/>
            <person name="Arkin A.P."/>
            <person name="Onstott T.C."/>
        </authorList>
    </citation>
    <scope>NUCLEOTIDE SEQUENCE [LARGE SCALE GENOMIC DNA]</scope>
    <source>
        <strain evidence="20 21">MP104C</strain>
    </source>
</reference>
<feature type="binding site" evidence="13">
    <location>
        <position position="15"/>
    </location>
    <ligand>
        <name>NADPH</name>
        <dbReference type="ChEBI" id="CHEBI:57783"/>
    </ligand>
</feature>
<evidence type="ECO:0000256" key="12">
    <source>
        <dbReference type="ARBA" id="ARBA00080511"/>
    </source>
</evidence>
<dbReference type="InterPro" id="IPR036291">
    <property type="entry name" value="NAD(P)-bd_dom_sf"/>
</dbReference>
<evidence type="ECO:0000256" key="16">
    <source>
        <dbReference type="PIRSR" id="PIRSR000114-3"/>
    </source>
</evidence>
<feature type="binding site" evidence="16">
    <location>
        <position position="144"/>
    </location>
    <ligand>
        <name>NAD(+)</name>
        <dbReference type="ChEBI" id="CHEBI:57540"/>
    </ligand>
</feature>
<feature type="binding site" evidence="13">
    <location>
        <position position="195"/>
    </location>
    <ligand>
        <name>sn-glycerol 3-phosphate</name>
        <dbReference type="ChEBI" id="CHEBI:57597"/>
    </ligand>
</feature>
<dbReference type="InterPro" id="IPR006168">
    <property type="entry name" value="G3P_DH_NAD-dep"/>
</dbReference>
<dbReference type="EC" id="1.1.1.94" evidence="10 13"/>
<comment type="pathway">
    <text evidence="13">Membrane lipid metabolism; glycerophospholipid metabolism.</text>
</comment>
<feature type="binding site" evidence="13">
    <location>
        <position position="259"/>
    </location>
    <ligand>
        <name>NADPH</name>
        <dbReference type="ChEBI" id="CHEBI:57783"/>
    </ligand>
</feature>
<evidence type="ECO:0000256" key="4">
    <source>
        <dbReference type="ARBA" id="ARBA00023002"/>
    </source>
</evidence>
<evidence type="ECO:0000256" key="14">
    <source>
        <dbReference type="PIRSR" id="PIRSR000114-1"/>
    </source>
</evidence>
<gene>
    <name evidence="13" type="primary">gpsA</name>
    <name evidence="20" type="ordered locus">Daud_1168</name>
</gene>
<keyword evidence="4 13" id="KW-0560">Oxidoreductase</keyword>
<keyword evidence="21" id="KW-1185">Reference proteome</keyword>
<feature type="binding site" evidence="13">
    <location>
        <position position="14"/>
    </location>
    <ligand>
        <name>NADPH</name>
        <dbReference type="ChEBI" id="CHEBI:57783"/>
    </ligand>
</feature>
<evidence type="ECO:0000256" key="5">
    <source>
        <dbReference type="ARBA" id="ARBA00023027"/>
    </source>
</evidence>
<dbReference type="PANTHER" id="PTHR11728:SF1">
    <property type="entry name" value="GLYCEROL-3-PHOSPHATE DEHYDROGENASE [NAD(+)] 2, CHLOROPLASTIC"/>
    <property type="match status" value="1"/>
</dbReference>
<dbReference type="PROSITE" id="PS00957">
    <property type="entry name" value="NAD_G3PDH"/>
    <property type="match status" value="1"/>
</dbReference>
<dbReference type="SUPFAM" id="SSF48179">
    <property type="entry name" value="6-phosphogluconate dehydrogenase C-terminal domain-like"/>
    <property type="match status" value="1"/>
</dbReference>
<dbReference type="HOGENOM" id="CLU_033449_0_2_9"/>
<dbReference type="InterPro" id="IPR006109">
    <property type="entry name" value="G3P_DH_NAD-dep_C"/>
</dbReference>
<feature type="binding site" evidence="13">
    <location>
        <position position="109"/>
    </location>
    <ligand>
        <name>NADPH</name>
        <dbReference type="ChEBI" id="CHEBI:57783"/>
    </ligand>
</feature>
<comment type="function">
    <text evidence="13">Catalyzes the reduction of the glycolytic intermediate dihydroxyacetone phosphate (DHAP) to sn-glycerol 3-phosphate (G3P), the key precursor for phospholipid synthesis.</text>
</comment>
<feature type="binding site" evidence="13">
    <location>
        <position position="283"/>
    </location>
    <ligand>
        <name>NADPH</name>
        <dbReference type="ChEBI" id="CHEBI:57783"/>
    </ligand>
</feature>
<dbReference type="GO" id="GO:0141153">
    <property type="term" value="F:glycerol-3-phosphate dehydrogenase (NADP+) activity"/>
    <property type="evidence" value="ECO:0007669"/>
    <property type="project" value="RHEA"/>
</dbReference>
<feature type="binding site" evidence="13">
    <location>
        <position position="36"/>
    </location>
    <ligand>
        <name>NADPH</name>
        <dbReference type="ChEBI" id="CHEBI:57783"/>
    </ligand>
</feature>
<dbReference type="EMBL" id="CP000860">
    <property type="protein sequence ID" value="ACA59679.1"/>
    <property type="molecule type" value="Genomic_DNA"/>
</dbReference>
<feature type="binding site" evidence="13">
    <location>
        <position position="140"/>
    </location>
    <ligand>
        <name>sn-glycerol 3-phosphate</name>
        <dbReference type="ChEBI" id="CHEBI:57597"/>
    </ligand>
</feature>
<feature type="binding site" evidence="13">
    <location>
        <position position="52"/>
    </location>
    <ligand>
        <name>NADPH</name>
        <dbReference type="ChEBI" id="CHEBI:57783"/>
    </ligand>
</feature>
<evidence type="ECO:0000256" key="3">
    <source>
        <dbReference type="ARBA" id="ARBA00022857"/>
    </source>
</evidence>
<evidence type="ECO:0000256" key="15">
    <source>
        <dbReference type="PIRSR" id="PIRSR000114-2"/>
    </source>
</evidence>
<feature type="active site" description="Proton acceptor" evidence="13 14">
    <location>
        <position position="195"/>
    </location>
</feature>